<keyword evidence="2" id="KW-0195">Cyclin</keyword>
<feature type="compositionally biased region" description="Polar residues" evidence="3">
    <location>
        <begin position="47"/>
        <end position="62"/>
    </location>
</feature>
<protein>
    <recommendedName>
        <fullName evidence="4">Cyclin-like domain-containing protein</fullName>
    </recommendedName>
</protein>
<dbReference type="CDD" id="cd20524">
    <property type="entry name" value="CYCLIN_CCNH_rpt1"/>
    <property type="match status" value="1"/>
</dbReference>
<dbReference type="GO" id="GO:0016538">
    <property type="term" value="F:cyclin-dependent protein serine/threonine kinase regulator activity"/>
    <property type="evidence" value="ECO:0007669"/>
    <property type="project" value="InterPro"/>
</dbReference>
<gene>
    <name evidence="5" type="ORF">P8C59_003760</name>
</gene>
<sequence length="398" mass="44386">MATEDGRYRESTQYQFWSFTTAELGRLREQTNSSARATLSERLAQQLTNRSGPNSSANTAERQNGGLPDFLTPAEEALLLNFYCHNLLQAAEHLRLVPETRATAGVLLRRFYTTNSIMTYPPTDMMLVALFFGCKAEGDFRNVKQFVRDINIDEKKRDKTADDILAGEFLLCQGVRFHFDVRHPYRALEGAIMALRRHRDLDDARIVRARARARDILKWTPHFTDAYFHYTPSQMMLAALSLADRGLAERLLHDTFHHDAARPLPPAVEQERMAAAIARCRDMLGGGGAGLGPDLPAPGADFAAHYQAHWEAAYKARVAPLVQKLKKCRDPDRKNFAALERARRELAMREAASDDEEEEEEGGAAGDGGGVDQDAAVFGGPSTKRRKVAVEDPFGPAL</sequence>
<dbReference type="InterPro" id="IPR043198">
    <property type="entry name" value="Cyclin/Ssn8"/>
</dbReference>
<reference evidence="5" key="1">
    <citation type="journal article" date="2023" name="Mol. Plant Microbe Interact.">
        <title>Elucidating the Obligate Nature and Biological Capacity of an Invasive Fungal Corn Pathogen.</title>
        <authorList>
            <person name="MacCready J.S."/>
            <person name="Roggenkamp E.M."/>
            <person name="Gdanetz K."/>
            <person name="Chilvers M.I."/>
        </authorList>
    </citation>
    <scope>NUCLEOTIDE SEQUENCE</scope>
    <source>
        <strain evidence="5">PM02</strain>
    </source>
</reference>
<dbReference type="Pfam" id="PF16899">
    <property type="entry name" value="Cyclin_C_2"/>
    <property type="match status" value="1"/>
</dbReference>
<comment type="caution">
    <text evidence="5">The sequence shown here is derived from an EMBL/GenBank/DDBJ whole genome shotgun (WGS) entry which is preliminary data.</text>
</comment>
<feature type="compositionally biased region" description="Acidic residues" evidence="3">
    <location>
        <begin position="353"/>
        <end position="362"/>
    </location>
</feature>
<dbReference type="GO" id="GO:0006357">
    <property type="term" value="P:regulation of transcription by RNA polymerase II"/>
    <property type="evidence" value="ECO:0007669"/>
    <property type="project" value="InterPro"/>
</dbReference>
<feature type="region of interest" description="Disordered" evidence="3">
    <location>
        <begin position="347"/>
        <end position="398"/>
    </location>
</feature>
<dbReference type="InterPro" id="IPR013763">
    <property type="entry name" value="Cyclin-like_dom"/>
</dbReference>
<name>A0AAD9I104_9PEZI</name>
<dbReference type="SUPFAM" id="SSF47954">
    <property type="entry name" value="Cyclin-like"/>
    <property type="match status" value="2"/>
</dbReference>
<dbReference type="Proteomes" id="UP001217918">
    <property type="component" value="Unassembled WGS sequence"/>
</dbReference>
<evidence type="ECO:0000313" key="5">
    <source>
        <dbReference type="EMBL" id="KAK2069156.1"/>
    </source>
</evidence>
<dbReference type="AlphaFoldDB" id="A0AAD9I104"/>
<accession>A0AAD9I104</accession>
<dbReference type="InterPro" id="IPR036915">
    <property type="entry name" value="Cyclin-like_sf"/>
</dbReference>
<evidence type="ECO:0000256" key="1">
    <source>
        <dbReference type="ARBA" id="ARBA00008638"/>
    </source>
</evidence>
<dbReference type="EMBL" id="JAQQPM010000003">
    <property type="protein sequence ID" value="KAK2069156.1"/>
    <property type="molecule type" value="Genomic_DNA"/>
</dbReference>
<feature type="region of interest" description="Disordered" evidence="3">
    <location>
        <begin position="47"/>
        <end position="67"/>
    </location>
</feature>
<feature type="domain" description="Cyclin-like" evidence="4">
    <location>
        <begin position="85"/>
        <end position="173"/>
    </location>
</feature>
<evidence type="ECO:0000313" key="6">
    <source>
        <dbReference type="Proteomes" id="UP001217918"/>
    </source>
</evidence>
<evidence type="ECO:0000256" key="2">
    <source>
        <dbReference type="ARBA" id="ARBA00023127"/>
    </source>
</evidence>
<proteinExistence type="inferred from homology"/>
<dbReference type="Gene3D" id="1.10.472.10">
    <property type="entry name" value="Cyclin-like"/>
    <property type="match status" value="1"/>
</dbReference>
<dbReference type="InterPro" id="IPR031658">
    <property type="entry name" value="Cyclin_C_2"/>
</dbReference>
<keyword evidence="6" id="KW-1185">Reference proteome</keyword>
<dbReference type="PANTHER" id="PTHR10026">
    <property type="entry name" value="CYCLIN"/>
    <property type="match status" value="1"/>
</dbReference>
<dbReference type="SMART" id="SM00385">
    <property type="entry name" value="CYCLIN"/>
    <property type="match status" value="1"/>
</dbReference>
<comment type="similarity">
    <text evidence="1">Belongs to the cyclin family. Cyclin C subfamily.</text>
</comment>
<evidence type="ECO:0000259" key="4">
    <source>
        <dbReference type="SMART" id="SM00385"/>
    </source>
</evidence>
<dbReference type="CDD" id="cd20525">
    <property type="entry name" value="CYCLIN_CCNH_rpt2"/>
    <property type="match status" value="1"/>
</dbReference>
<evidence type="ECO:0000256" key="3">
    <source>
        <dbReference type="SAM" id="MobiDB-lite"/>
    </source>
</evidence>
<organism evidence="5 6">
    <name type="scientific">Phyllachora maydis</name>
    <dbReference type="NCBI Taxonomy" id="1825666"/>
    <lineage>
        <taxon>Eukaryota</taxon>
        <taxon>Fungi</taxon>
        <taxon>Dikarya</taxon>
        <taxon>Ascomycota</taxon>
        <taxon>Pezizomycotina</taxon>
        <taxon>Sordariomycetes</taxon>
        <taxon>Sordariomycetidae</taxon>
        <taxon>Phyllachorales</taxon>
        <taxon>Phyllachoraceae</taxon>
        <taxon>Phyllachora</taxon>
    </lineage>
</organism>